<accession>A0A6M3LJA6</accession>
<keyword evidence="1" id="KW-0812">Transmembrane</keyword>
<dbReference type="AlphaFoldDB" id="A0A6M3LJA6"/>
<dbReference type="EMBL" id="MT143123">
    <property type="protein sequence ID" value="QJA93121.1"/>
    <property type="molecule type" value="Genomic_DNA"/>
</dbReference>
<name>A0A6M3LJA6_9ZZZZ</name>
<evidence type="ECO:0000313" key="2">
    <source>
        <dbReference type="EMBL" id="QJA93121.1"/>
    </source>
</evidence>
<protein>
    <submittedName>
        <fullName evidence="2">Uncharacterized protein</fullName>
    </submittedName>
</protein>
<feature type="transmembrane region" description="Helical" evidence="1">
    <location>
        <begin position="42"/>
        <end position="61"/>
    </location>
</feature>
<evidence type="ECO:0000256" key="1">
    <source>
        <dbReference type="SAM" id="Phobius"/>
    </source>
</evidence>
<gene>
    <name evidence="2" type="ORF">MM415B04361_0014</name>
</gene>
<reference evidence="2" key="1">
    <citation type="submission" date="2020-03" db="EMBL/GenBank/DDBJ databases">
        <title>The deep terrestrial virosphere.</title>
        <authorList>
            <person name="Holmfeldt K."/>
            <person name="Nilsson E."/>
            <person name="Simone D."/>
            <person name="Lopez-Fernandez M."/>
            <person name="Wu X."/>
            <person name="de Brujin I."/>
            <person name="Lundin D."/>
            <person name="Andersson A."/>
            <person name="Bertilsson S."/>
            <person name="Dopson M."/>
        </authorList>
    </citation>
    <scope>NUCLEOTIDE SEQUENCE</scope>
    <source>
        <strain evidence="2">MM415B04361</strain>
    </source>
</reference>
<keyword evidence="1" id="KW-1133">Transmembrane helix</keyword>
<sequence length="66" mass="7643">MGGKKIMKNLFFNFVWQWYSDGGFIAVNPVGIELEYFKLPSFFSLAFTFVVMGIGFQISYVDPMRD</sequence>
<keyword evidence="1" id="KW-0472">Membrane</keyword>
<organism evidence="2">
    <name type="scientific">viral metagenome</name>
    <dbReference type="NCBI Taxonomy" id="1070528"/>
    <lineage>
        <taxon>unclassified sequences</taxon>
        <taxon>metagenomes</taxon>
        <taxon>organismal metagenomes</taxon>
    </lineage>
</organism>
<proteinExistence type="predicted"/>